<dbReference type="OrthoDB" id="1751950at2759"/>
<dbReference type="PANTHER" id="PTHR31286:SF180">
    <property type="entry name" value="OS10G0362600 PROTEIN"/>
    <property type="match status" value="1"/>
</dbReference>
<evidence type="ECO:0000313" key="2">
    <source>
        <dbReference type="Proteomes" id="UP000245207"/>
    </source>
</evidence>
<dbReference type="Proteomes" id="UP000245207">
    <property type="component" value="Unassembled WGS sequence"/>
</dbReference>
<comment type="caution">
    <text evidence="1">The sequence shown here is derived from an EMBL/GenBank/DDBJ whole genome shotgun (WGS) entry which is preliminary data.</text>
</comment>
<dbReference type="EMBL" id="PKPP01022281">
    <property type="protein sequence ID" value="PWA34548.1"/>
    <property type="molecule type" value="Genomic_DNA"/>
</dbReference>
<dbReference type="PANTHER" id="PTHR31286">
    <property type="entry name" value="GLYCINE-RICH CELL WALL STRUCTURAL PROTEIN 1.8-LIKE"/>
    <property type="match status" value="1"/>
</dbReference>
<organism evidence="1 2">
    <name type="scientific">Artemisia annua</name>
    <name type="common">Sweet wormwood</name>
    <dbReference type="NCBI Taxonomy" id="35608"/>
    <lineage>
        <taxon>Eukaryota</taxon>
        <taxon>Viridiplantae</taxon>
        <taxon>Streptophyta</taxon>
        <taxon>Embryophyta</taxon>
        <taxon>Tracheophyta</taxon>
        <taxon>Spermatophyta</taxon>
        <taxon>Magnoliopsida</taxon>
        <taxon>eudicotyledons</taxon>
        <taxon>Gunneridae</taxon>
        <taxon>Pentapetalae</taxon>
        <taxon>asterids</taxon>
        <taxon>campanulids</taxon>
        <taxon>Asterales</taxon>
        <taxon>Asteraceae</taxon>
        <taxon>Asteroideae</taxon>
        <taxon>Anthemideae</taxon>
        <taxon>Artemisiinae</taxon>
        <taxon>Artemisia</taxon>
    </lineage>
</organism>
<name>A0A2U1KCV2_ARTAN</name>
<protein>
    <recommendedName>
        <fullName evidence="3">Zinc knuckle CX2CX4HX4C</fullName>
    </recommendedName>
</protein>
<proteinExistence type="predicted"/>
<dbReference type="AlphaFoldDB" id="A0A2U1KCV2"/>
<evidence type="ECO:0008006" key="3">
    <source>
        <dbReference type="Google" id="ProtNLM"/>
    </source>
</evidence>
<evidence type="ECO:0000313" key="1">
    <source>
        <dbReference type="EMBL" id="PWA34548.1"/>
    </source>
</evidence>
<keyword evidence="2" id="KW-1185">Reference proteome</keyword>
<gene>
    <name evidence="1" type="ORF">CTI12_AA618000</name>
</gene>
<reference evidence="1 2" key="1">
    <citation type="journal article" date="2018" name="Mol. Plant">
        <title>The genome of Artemisia annua provides insight into the evolution of Asteraceae family and artemisinin biosynthesis.</title>
        <authorList>
            <person name="Shen Q."/>
            <person name="Zhang L."/>
            <person name="Liao Z."/>
            <person name="Wang S."/>
            <person name="Yan T."/>
            <person name="Shi P."/>
            <person name="Liu M."/>
            <person name="Fu X."/>
            <person name="Pan Q."/>
            <person name="Wang Y."/>
            <person name="Lv Z."/>
            <person name="Lu X."/>
            <person name="Zhang F."/>
            <person name="Jiang W."/>
            <person name="Ma Y."/>
            <person name="Chen M."/>
            <person name="Hao X."/>
            <person name="Li L."/>
            <person name="Tang Y."/>
            <person name="Lv G."/>
            <person name="Zhou Y."/>
            <person name="Sun X."/>
            <person name="Brodelius P.E."/>
            <person name="Rose J.K.C."/>
            <person name="Tang K."/>
        </authorList>
    </citation>
    <scope>NUCLEOTIDE SEQUENCE [LARGE SCALE GENOMIC DNA]</scope>
    <source>
        <strain evidence="2">cv. Huhao1</strain>
        <tissue evidence="1">Leaf</tissue>
    </source>
</reference>
<accession>A0A2U1KCV2</accession>
<sequence>MGRPKIMDQVTASMCQMGIGKISYARVLVNVEAVKELKSAIKIEYVDKGKNVKGSKEVQVEYEWKPKRCSHCMVFWHNVDKCKVRNRTESEIKEQNAEAEKLKTKQYMQNDGFIDVQQKKVIATHKLRPNEIATYKSTRTYTNRNLLNYRN</sequence>
<dbReference type="InterPro" id="IPR040256">
    <property type="entry name" value="At4g02000-like"/>
</dbReference>